<comment type="caution">
    <text evidence="2">The sequence shown here is derived from an EMBL/GenBank/DDBJ whole genome shotgun (WGS) entry which is preliminary data.</text>
</comment>
<evidence type="ECO:0000313" key="2">
    <source>
        <dbReference type="EMBL" id="MBO1108220.1"/>
    </source>
</evidence>
<keyword evidence="1" id="KW-1133">Transmembrane helix</keyword>
<name>A0A8I2B4R8_PLESH</name>
<dbReference type="EMBL" id="JAFNAA010000007">
    <property type="protein sequence ID" value="MBO1108220.1"/>
    <property type="molecule type" value="Genomic_DNA"/>
</dbReference>
<feature type="transmembrane region" description="Helical" evidence="1">
    <location>
        <begin position="12"/>
        <end position="33"/>
    </location>
</feature>
<accession>A0A8I2B4R8</accession>
<dbReference type="Proteomes" id="UP000664658">
    <property type="component" value="Unassembled WGS sequence"/>
</dbReference>
<evidence type="ECO:0000313" key="3">
    <source>
        <dbReference type="Proteomes" id="UP000664658"/>
    </source>
</evidence>
<feature type="transmembrane region" description="Helical" evidence="1">
    <location>
        <begin position="185"/>
        <end position="204"/>
    </location>
</feature>
<proteinExistence type="predicted"/>
<reference evidence="2" key="1">
    <citation type="submission" date="2021-03" db="EMBL/GenBank/DDBJ databases">
        <title>Plesiomonas shigelloides zfcc0051, isolated from zebrafish feces.</title>
        <authorList>
            <person name="Vanderhoek Z."/>
            <person name="Gaulke C."/>
        </authorList>
    </citation>
    <scope>NUCLEOTIDE SEQUENCE</scope>
    <source>
        <strain evidence="2">Zfcc0051</strain>
    </source>
</reference>
<organism evidence="2 3">
    <name type="scientific">Plesiomonas shigelloides</name>
    <name type="common">Aeromonas shigelloides</name>
    <dbReference type="NCBI Taxonomy" id="703"/>
    <lineage>
        <taxon>Bacteria</taxon>
        <taxon>Pseudomonadati</taxon>
        <taxon>Pseudomonadota</taxon>
        <taxon>Gammaproteobacteria</taxon>
        <taxon>Enterobacterales</taxon>
        <taxon>Enterobacteriaceae</taxon>
        <taxon>Plesiomonas</taxon>
    </lineage>
</organism>
<evidence type="ECO:0000256" key="1">
    <source>
        <dbReference type="SAM" id="Phobius"/>
    </source>
</evidence>
<dbReference type="AlphaFoldDB" id="A0A8I2B4R8"/>
<feature type="transmembrane region" description="Helical" evidence="1">
    <location>
        <begin position="53"/>
        <end position="70"/>
    </location>
</feature>
<dbReference type="Pfam" id="PF14023">
    <property type="entry name" value="Bestrophin-like"/>
    <property type="match status" value="1"/>
</dbReference>
<feature type="transmembrane region" description="Helical" evidence="1">
    <location>
        <begin position="216"/>
        <end position="234"/>
    </location>
</feature>
<gene>
    <name evidence="2" type="ORF">J2R62_08290</name>
</gene>
<keyword evidence="1" id="KW-0472">Membrane</keyword>
<protein>
    <recommendedName>
        <fullName evidence="4">DUF4239 domain-containing protein</fullName>
    </recommendedName>
</protein>
<sequence>MNDPDFFLGTDSTVLCGLLLALMLLASVIGFTVGRLRHSEDDTNGATVQIESALFGLLGLLLAFTFAAAASRNETRKELMVDASNAIGTVYLRTFLYEPQTGSTLRVHLKDYLDQRIAYYDVRSDIAAIRQVLAKTDQLQNQLWGQVMQASRQQEHYLASMQMIPAMNEMFDLASSRLSYDRTHIPDILLIVLTIQALAAAFANGYNSSKSRHFNFFASVGFALLTVMVVYLILDLDRPRRGILNLDVQQQLFTELRSKMDADAKLALPFSKPQ</sequence>
<keyword evidence="1" id="KW-0812">Transmembrane</keyword>
<evidence type="ECO:0008006" key="4">
    <source>
        <dbReference type="Google" id="ProtNLM"/>
    </source>
</evidence>
<dbReference type="InterPro" id="IPR025333">
    <property type="entry name" value="DUF4239"/>
</dbReference>
<dbReference type="RefSeq" id="WP_207542014.1">
    <property type="nucleotide sequence ID" value="NZ_JAFNAA010000007.1"/>
</dbReference>